<keyword evidence="2" id="KW-1185">Reference proteome</keyword>
<sequence length="166" mass="18955">MKMAGRWEVIRKTFMHVQCFAVFVLRSARQDVCCLGITLESWFSIADISNPLANLAEFLITHTYTRSSPIPQNSPNYQFDAELASTARQNVANNDARAAQTRLNGEKGKFAEQLFGGESHTSRPFPPARTRSNIVASIIKRNYRSDCRCTFHFGRKFPENKKYENK</sequence>
<dbReference type="AlphaFoldDB" id="A0A139A059"/>
<name>A0A139A059_GONPJ</name>
<evidence type="ECO:0000313" key="2">
    <source>
        <dbReference type="Proteomes" id="UP000070544"/>
    </source>
</evidence>
<protein>
    <submittedName>
        <fullName evidence="1">Uncharacterized protein</fullName>
    </submittedName>
</protein>
<dbReference type="EMBL" id="KQ965838">
    <property type="protein sequence ID" value="KXS10114.1"/>
    <property type="molecule type" value="Genomic_DNA"/>
</dbReference>
<proteinExistence type="predicted"/>
<reference evidence="1 2" key="1">
    <citation type="journal article" date="2015" name="Genome Biol. Evol.">
        <title>Phylogenomic analyses indicate that early fungi evolved digesting cell walls of algal ancestors of land plants.</title>
        <authorList>
            <person name="Chang Y."/>
            <person name="Wang S."/>
            <person name="Sekimoto S."/>
            <person name="Aerts A.L."/>
            <person name="Choi C."/>
            <person name="Clum A."/>
            <person name="LaButti K.M."/>
            <person name="Lindquist E.A."/>
            <person name="Yee Ngan C."/>
            <person name="Ohm R.A."/>
            <person name="Salamov A.A."/>
            <person name="Grigoriev I.V."/>
            <person name="Spatafora J.W."/>
            <person name="Berbee M.L."/>
        </authorList>
    </citation>
    <scope>NUCLEOTIDE SEQUENCE [LARGE SCALE GENOMIC DNA]</scope>
    <source>
        <strain evidence="1 2">JEL478</strain>
    </source>
</reference>
<organism evidence="1 2">
    <name type="scientific">Gonapodya prolifera (strain JEL478)</name>
    <name type="common">Monoblepharis prolifera</name>
    <dbReference type="NCBI Taxonomy" id="1344416"/>
    <lineage>
        <taxon>Eukaryota</taxon>
        <taxon>Fungi</taxon>
        <taxon>Fungi incertae sedis</taxon>
        <taxon>Chytridiomycota</taxon>
        <taxon>Chytridiomycota incertae sedis</taxon>
        <taxon>Monoblepharidomycetes</taxon>
        <taxon>Monoblepharidales</taxon>
        <taxon>Gonapodyaceae</taxon>
        <taxon>Gonapodya</taxon>
    </lineage>
</organism>
<dbReference type="Proteomes" id="UP000070544">
    <property type="component" value="Unassembled WGS sequence"/>
</dbReference>
<gene>
    <name evidence="1" type="ORF">M427DRAFT_192356</name>
</gene>
<accession>A0A139A059</accession>
<evidence type="ECO:0000313" key="1">
    <source>
        <dbReference type="EMBL" id="KXS10114.1"/>
    </source>
</evidence>